<dbReference type="Proteomes" id="UP000004208">
    <property type="component" value="Unassembled WGS sequence"/>
</dbReference>
<keyword evidence="3" id="KW-1185">Reference proteome</keyword>
<dbReference type="PANTHER" id="PTHR33505">
    <property type="entry name" value="ZGC:162634"/>
    <property type="match status" value="1"/>
</dbReference>
<organism evidence="2 3">
    <name type="scientific">Corynebacterium genitalium ATCC 33030</name>
    <dbReference type="NCBI Taxonomy" id="585529"/>
    <lineage>
        <taxon>Bacteria</taxon>
        <taxon>Bacillati</taxon>
        <taxon>Actinomycetota</taxon>
        <taxon>Actinomycetes</taxon>
        <taxon>Mycobacteriales</taxon>
        <taxon>Corynebacteriaceae</taxon>
        <taxon>Corynebacterium</taxon>
    </lineage>
</organism>
<dbReference type="HOGENOM" id="CLU_155659_1_1_11"/>
<dbReference type="GO" id="GO:0005829">
    <property type="term" value="C:cytosol"/>
    <property type="evidence" value="ECO:0007669"/>
    <property type="project" value="TreeGrafter"/>
</dbReference>
<dbReference type="OrthoDB" id="9812205at2"/>
<comment type="similarity">
    <text evidence="1">Belongs to the UPF0434 family.</text>
</comment>
<dbReference type="STRING" id="585529.HMPREF0291_11679"/>
<dbReference type="Pfam" id="PF03966">
    <property type="entry name" value="Trm112p"/>
    <property type="match status" value="1"/>
</dbReference>
<dbReference type="SUPFAM" id="SSF158997">
    <property type="entry name" value="Trm112p-like"/>
    <property type="match status" value="1"/>
</dbReference>
<proteinExistence type="inferred from homology"/>
<dbReference type="InterPro" id="IPR005651">
    <property type="entry name" value="Trm112-like"/>
</dbReference>
<dbReference type="PANTHER" id="PTHR33505:SF4">
    <property type="entry name" value="PROTEIN PREY, MITOCHONDRIAL"/>
    <property type="match status" value="1"/>
</dbReference>
<reference evidence="2" key="1">
    <citation type="submission" date="2010-06" db="EMBL/GenBank/DDBJ databases">
        <authorList>
            <person name="Muzny D."/>
            <person name="Qin X."/>
            <person name="Buhay C."/>
            <person name="Dugan-Rocha S."/>
            <person name="Ding Y."/>
            <person name="Chen G."/>
            <person name="Hawes A."/>
            <person name="Holder M."/>
            <person name="Jhangiani S."/>
            <person name="Johnson A."/>
            <person name="Khan Z."/>
            <person name="Li Z."/>
            <person name="Liu W."/>
            <person name="Liu X."/>
            <person name="Perez L."/>
            <person name="Shen H."/>
            <person name="Wang Q."/>
            <person name="Watt J."/>
            <person name="Xi L."/>
            <person name="Xin Y."/>
            <person name="Zhou J."/>
            <person name="Deng J."/>
            <person name="Jiang H."/>
            <person name="Liu Y."/>
            <person name="Qu J."/>
            <person name="Song X.-Z."/>
            <person name="Zhang L."/>
            <person name="Villasana D."/>
            <person name="Johnson A."/>
            <person name="Liu J."/>
            <person name="Liyanage D."/>
            <person name="Lorensuhewa L."/>
            <person name="Robinson T."/>
            <person name="Song A."/>
            <person name="Song B.-B."/>
            <person name="Dinh H."/>
            <person name="Thornton R."/>
            <person name="Coyle M."/>
            <person name="Francisco L."/>
            <person name="Jackson L."/>
            <person name="Javaid M."/>
            <person name="Korchina V."/>
            <person name="Kovar C."/>
            <person name="Mata R."/>
            <person name="Mathew T."/>
            <person name="Ngo R."/>
            <person name="Nguyen L."/>
            <person name="Nguyen N."/>
            <person name="Okwuonu G."/>
            <person name="Ongeri F."/>
            <person name="Pham C."/>
            <person name="Simmons D."/>
            <person name="Wilczek-Boney K."/>
            <person name="Hale W."/>
            <person name="Jakkamsetti A."/>
            <person name="Pham P."/>
            <person name="Ruth R."/>
            <person name="San Lucas F."/>
            <person name="Warren J."/>
            <person name="Zhang J."/>
            <person name="Zhao Z."/>
            <person name="Zhou C."/>
            <person name="Zhu D."/>
            <person name="Lee S."/>
            <person name="Bess C."/>
            <person name="Blankenburg K."/>
            <person name="Forbes L."/>
            <person name="Fu Q."/>
            <person name="Gubbala S."/>
            <person name="Hirani K."/>
            <person name="Jayaseelan J.C."/>
            <person name="Lara F."/>
            <person name="Munidasa M."/>
            <person name="Palculict T."/>
            <person name="Patil S."/>
            <person name="Pu L.-L."/>
            <person name="Saada N."/>
            <person name="Tang L."/>
            <person name="Weissenberger G."/>
            <person name="Zhu Y."/>
            <person name="Hemphill L."/>
            <person name="Shang Y."/>
            <person name="Youmans B."/>
            <person name="Ayvaz T."/>
            <person name="Ross M."/>
            <person name="Santibanez J."/>
            <person name="Aqrawi P."/>
            <person name="Gross S."/>
            <person name="Joshi V."/>
            <person name="Fowler G."/>
            <person name="Nazareth L."/>
            <person name="Reid J."/>
            <person name="Worley K."/>
            <person name="Petrosino J."/>
            <person name="Highlander S."/>
            <person name="Gibbs R."/>
        </authorList>
    </citation>
    <scope>NUCLEOTIDE SEQUENCE [LARGE SCALE GENOMIC DNA]</scope>
    <source>
        <strain evidence="2">ATCC 33030</strain>
    </source>
</reference>
<dbReference type="eggNOG" id="COG2835">
    <property type="taxonomic scope" value="Bacteria"/>
</dbReference>
<evidence type="ECO:0000256" key="1">
    <source>
        <dbReference type="HAMAP-Rule" id="MF_01187"/>
    </source>
</evidence>
<dbReference type="Gene3D" id="2.20.25.10">
    <property type="match status" value="1"/>
</dbReference>
<dbReference type="AlphaFoldDB" id="D7WCZ1"/>
<evidence type="ECO:0000313" key="3">
    <source>
        <dbReference type="Proteomes" id="UP000004208"/>
    </source>
</evidence>
<name>D7WCZ1_9CORY</name>
<dbReference type="EMBL" id="ACLJ02000003">
    <property type="protein sequence ID" value="EFK54022.1"/>
    <property type="molecule type" value="Genomic_DNA"/>
</dbReference>
<gene>
    <name evidence="2" type="ORF">HMPREF0291_11679</name>
</gene>
<sequence>MTADKLTLDPQLLEVLACPQDKGPLDYDHEEQLLINPRMGIAYRIDDGIPVLLIDEAQPHPADNEV</sequence>
<comment type="caution">
    <text evidence="2">The sequence shown here is derived from an EMBL/GenBank/DDBJ whole genome shotgun (WGS) entry which is preliminary data.</text>
</comment>
<dbReference type="RefSeq" id="WP_005290262.1">
    <property type="nucleotide sequence ID" value="NZ_CM000961.1"/>
</dbReference>
<evidence type="ECO:0000313" key="2">
    <source>
        <dbReference type="EMBL" id="EFK54022.1"/>
    </source>
</evidence>
<accession>D7WCZ1</accession>
<protein>
    <recommendedName>
        <fullName evidence="1">UPF0434 protein HMPREF0291_11679</fullName>
    </recommendedName>
</protein>
<dbReference type="HAMAP" id="MF_01187">
    <property type="entry name" value="UPF0434"/>
    <property type="match status" value="1"/>
</dbReference>